<sequence length="65" mass="7305">MGIAFWSPVLFVRDMERAKEFYIDVLGQEVALRLADEGLSADEITERTMLPLPVVEAFLRGACCD</sequence>
<dbReference type="GeneID" id="76423664"/>
<dbReference type="AlphaFoldDB" id="A0A8A3S411"/>
<proteinExistence type="predicted"/>
<dbReference type="KEGG" id="maqe:RJ40_04835"/>
<organism evidence="2 3">
    <name type="scientific">Methanofollis aquaemaris</name>
    <dbReference type="NCBI Taxonomy" id="126734"/>
    <lineage>
        <taxon>Archaea</taxon>
        <taxon>Methanobacteriati</taxon>
        <taxon>Methanobacteriota</taxon>
        <taxon>Stenosarchaea group</taxon>
        <taxon>Methanomicrobia</taxon>
        <taxon>Methanomicrobiales</taxon>
        <taxon>Methanomicrobiaceae</taxon>
        <taxon>Methanofollis</taxon>
    </lineage>
</organism>
<accession>A0A8A3S411</accession>
<dbReference type="RefSeq" id="WP_265582234.1">
    <property type="nucleotide sequence ID" value="NZ_CP036172.1"/>
</dbReference>
<dbReference type="Gene3D" id="3.10.180.10">
    <property type="entry name" value="2,3-Dihydroxybiphenyl 1,2-Dioxygenase, domain 1"/>
    <property type="match status" value="1"/>
</dbReference>
<dbReference type="Pfam" id="PF00903">
    <property type="entry name" value="Glyoxalase"/>
    <property type="match status" value="1"/>
</dbReference>
<dbReference type="SUPFAM" id="SSF54593">
    <property type="entry name" value="Glyoxalase/Bleomycin resistance protein/Dihydroxybiphenyl dioxygenase"/>
    <property type="match status" value="1"/>
</dbReference>
<protein>
    <recommendedName>
        <fullName evidence="1">Glyoxalase/fosfomycin resistance/dioxygenase domain-containing protein</fullName>
    </recommendedName>
</protein>
<dbReference type="EMBL" id="CP036172">
    <property type="protein sequence ID" value="QSZ66865.1"/>
    <property type="molecule type" value="Genomic_DNA"/>
</dbReference>
<evidence type="ECO:0000313" key="2">
    <source>
        <dbReference type="EMBL" id="QSZ66865.1"/>
    </source>
</evidence>
<evidence type="ECO:0000259" key="1">
    <source>
        <dbReference type="Pfam" id="PF00903"/>
    </source>
</evidence>
<evidence type="ECO:0000313" key="3">
    <source>
        <dbReference type="Proteomes" id="UP001042704"/>
    </source>
</evidence>
<gene>
    <name evidence="2" type="ORF">RJ40_04835</name>
</gene>
<name>A0A8A3S411_9EURY</name>
<reference evidence="2" key="1">
    <citation type="journal article" date="2001" name="Int. J. Syst. Evol. Microbiol.">
        <title>Methanofollis aquaemaris sp. nov., a methanogen isolated from an aquaculture fish pond.</title>
        <authorList>
            <person name="Lai M.C."/>
            <person name="Chen S.C."/>
        </authorList>
    </citation>
    <scope>NUCLEOTIDE SEQUENCE</scope>
    <source>
        <strain evidence="2">N2F9704</strain>
    </source>
</reference>
<dbReference type="InterPro" id="IPR029068">
    <property type="entry name" value="Glyas_Bleomycin-R_OHBP_Dase"/>
</dbReference>
<dbReference type="Proteomes" id="UP001042704">
    <property type="component" value="Chromosome"/>
</dbReference>
<reference evidence="2" key="2">
    <citation type="submission" date="2019-02" db="EMBL/GenBank/DDBJ databases">
        <authorList>
            <person name="Chen S.-C."/>
            <person name="Chien H.-H."/>
            <person name="Lai M.-C."/>
        </authorList>
    </citation>
    <scope>NUCLEOTIDE SEQUENCE</scope>
    <source>
        <strain evidence="2">N2F9704</strain>
    </source>
</reference>
<keyword evidence="3" id="KW-1185">Reference proteome</keyword>
<dbReference type="InterPro" id="IPR004360">
    <property type="entry name" value="Glyas_Fos-R_dOase_dom"/>
</dbReference>
<feature type="domain" description="Glyoxalase/fosfomycin resistance/dioxygenase" evidence="1">
    <location>
        <begin position="9"/>
        <end position="35"/>
    </location>
</feature>